<protein>
    <submittedName>
        <fullName evidence="3">Uncharacterized protein</fullName>
    </submittedName>
</protein>
<dbReference type="OrthoDB" id="37754at10239"/>
<feature type="region of interest" description="Disordered" evidence="1">
    <location>
        <begin position="92"/>
        <end position="142"/>
    </location>
</feature>
<keyword evidence="4" id="KW-1185">Reference proteome</keyword>
<keyword evidence="2" id="KW-0472">Membrane</keyword>
<evidence type="ECO:0000256" key="2">
    <source>
        <dbReference type="SAM" id="Phobius"/>
    </source>
</evidence>
<dbReference type="Proteomes" id="UP000204140">
    <property type="component" value="Segment"/>
</dbReference>
<evidence type="ECO:0000313" key="4">
    <source>
        <dbReference type="Proteomes" id="UP000204140"/>
    </source>
</evidence>
<feature type="transmembrane region" description="Helical" evidence="2">
    <location>
        <begin position="26"/>
        <end position="43"/>
    </location>
</feature>
<evidence type="ECO:0000256" key="1">
    <source>
        <dbReference type="SAM" id="MobiDB-lite"/>
    </source>
</evidence>
<name>A0A076YKM4_9CAUD</name>
<accession>A0A076YKM4</accession>
<dbReference type="KEGG" id="vg:22109673"/>
<dbReference type="GeneID" id="22109673"/>
<feature type="compositionally biased region" description="Basic and acidic residues" evidence="1">
    <location>
        <begin position="96"/>
        <end position="119"/>
    </location>
</feature>
<reference evidence="3 4" key="1">
    <citation type="submission" date="2014-07" db="EMBL/GenBank/DDBJ databases">
        <title>Isolation and characterization of Rhizobium leguminosarum phages from western Canadian soils and complete genome sequences of rhizobiophages vB_RleS_L338C and vB_RleM_P10VF.</title>
        <authorList>
            <person name="Restrepo-Cordoba M."/>
            <person name="Halmillawewa A.P."/>
            <person name="Perry B."/>
            <person name="Hynes M.F."/>
            <person name="Yost C.K."/>
        </authorList>
    </citation>
    <scope>NUCLEOTIDE SEQUENCE [LARGE SCALE GENOMIC DNA]</scope>
</reference>
<gene>
    <name evidence="3" type="ORF">P10VF_124</name>
</gene>
<organism evidence="3 4">
    <name type="scientific">Rhizobium phage vB_RleM_P10VF</name>
    <dbReference type="NCBI Taxonomy" id="1527770"/>
    <lineage>
        <taxon>Viruses</taxon>
        <taxon>Duplodnaviria</taxon>
        <taxon>Heunggongvirae</taxon>
        <taxon>Uroviricota</taxon>
        <taxon>Caudoviricetes</taxon>
        <taxon>Pootjesviridae</taxon>
        <taxon>Innesvirus</taxon>
        <taxon>Innesvirus P10VF</taxon>
    </lineage>
</organism>
<proteinExistence type="predicted"/>
<feature type="transmembrane region" description="Helical" evidence="2">
    <location>
        <begin position="55"/>
        <end position="74"/>
    </location>
</feature>
<feature type="compositionally biased region" description="Polar residues" evidence="1">
    <location>
        <begin position="132"/>
        <end position="142"/>
    </location>
</feature>
<sequence length="142" mass="16951">MNTKPKFTKDEFLKYQNSKFKVRRSIALFTGFAYFGIVVYMLWRIPPEHFDQYDNFFMMLTSFATGIVMSYFAGSSYEETRINRQDLVDEFTTLHQRNDDSRDRRDYRRSQRRNTREEPMESDQEVPGNPDPSAQQNDNEVG</sequence>
<keyword evidence="2" id="KW-1133">Transmembrane helix</keyword>
<dbReference type="RefSeq" id="YP_009099863.1">
    <property type="nucleotide sequence ID" value="NC_025429.1"/>
</dbReference>
<keyword evidence="2" id="KW-0812">Transmembrane</keyword>
<dbReference type="EMBL" id="KM199770">
    <property type="protein sequence ID" value="AIK68337.1"/>
    <property type="molecule type" value="Genomic_DNA"/>
</dbReference>
<evidence type="ECO:0000313" key="3">
    <source>
        <dbReference type="EMBL" id="AIK68337.1"/>
    </source>
</evidence>